<name>A0ABW0LUB9_9BACL</name>
<evidence type="ECO:0000256" key="4">
    <source>
        <dbReference type="ARBA" id="ARBA00022801"/>
    </source>
</evidence>
<protein>
    <recommendedName>
        <fullName evidence="2">Single-stranded-DNA-specific exonuclease RecJ</fullName>
    </recommendedName>
</protein>
<keyword evidence="4" id="KW-0378">Hydrolase</keyword>
<dbReference type="Gene3D" id="2.40.50.460">
    <property type="match status" value="1"/>
</dbReference>
<dbReference type="InterPro" id="IPR038763">
    <property type="entry name" value="DHH_sf"/>
</dbReference>
<dbReference type="InterPro" id="IPR018779">
    <property type="entry name" value="RecJ_C"/>
</dbReference>
<evidence type="ECO:0000256" key="6">
    <source>
        <dbReference type="SAM" id="Coils"/>
    </source>
</evidence>
<dbReference type="Pfam" id="PF10141">
    <property type="entry name" value="ssDNA-exonuc_C"/>
    <property type="match status" value="1"/>
</dbReference>
<comment type="caution">
    <text evidence="11">The sequence shown here is derived from an EMBL/GenBank/DDBJ whole genome shotgun (WGS) entry which is preliminary data.</text>
</comment>
<organism evidence="11 12">
    <name type="scientific">Cohnella suwonensis</name>
    <dbReference type="NCBI Taxonomy" id="696072"/>
    <lineage>
        <taxon>Bacteria</taxon>
        <taxon>Bacillati</taxon>
        <taxon>Bacillota</taxon>
        <taxon>Bacilli</taxon>
        <taxon>Bacillales</taxon>
        <taxon>Paenibacillaceae</taxon>
        <taxon>Cohnella</taxon>
    </lineage>
</organism>
<feature type="domain" description="RecJ OB" evidence="10">
    <location>
        <begin position="458"/>
        <end position="564"/>
    </location>
</feature>
<dbReference type="Pfam" id="PF02272">
    <property type="entry name" value="DHHA1"/>
    <property type="match status" value="1"/>
</dbReference>
<dbReference type="RefSeq" id="WP_209750390.1">
    <property type="nucleotide sequence ID" value="NZ_JBHSMH010000036.1"/>
</dbReference>
<dbReference type="InterPro" id="IPR041122">
    <property type="entry name" value="RecJ_OB"/>
</dbReference>
<evidence type="ECO:0000259" key="8">
    <source>
        <dbReference type="Pfam" id="PF02272"/>
    </source>
</evidence>
<dbReference type="Pfam" id="PF17768">
    <property type="entry name" value="RecJ_OB"/>
    <property type="match status" value="1"/>
</dbReference>
<dbReference type="PANTHER" id="PTHR30255">
    <property type="entry name" value="SINGLE-STRANDED-DNA-SPECIFIC EXONUCLEASE RECJ"/>
    <property type="match status" value="1"/>
</dbReference>
<proteinExistence type="inferred from homology"/>
<evidence type="ECO:0000256" key="1">
    <source>
        <dbReference type="ARBA" id="ARBA00005915"/>
    </source>
</evidence>
<accession>A0ABW0LUB9</accession>
<feature type="coiled-coil region" evidence="6">
    <location>
        <begin position="297"/>
        <end position="327"/>
    </location>
</feature>
<dbReference type="PANTHER" id="PTHR30255:SF2">
    <property type="entry name" value="SINGLE-STRANDED-DNA-SPECIFIC EXONUCLEASE RECJ"/>
    <property type="match status" value="1"/>
</dbReference>
<sequence>MIKSKYRWDMPKADESESAKLAEKLGIDRLTAAVLAERGRASRELAEAFLVADESGLLDPFAMKDMKAAADRISRAVADGEFIRVYGDYDADGVTSTALMTRLLAKLGARYDYYIPHRSREGYGLNVGAIDSAAEAGVKLIVTVDNGISAVQQIAHAASLGIDVVVTDHHEPPETLPEAVALVNPKQKDCPYPFKGLCGAGVVFKLAHAMFGGPVPEFADLAAIGTIADLMPLEGENRIIAKLGLELMRREPVPGIAALAKVSGAKAEELSSGRIAFSLAPRLNAGGRLEHAGIAVKLLLAEEAEEAEEIAAELDRLNVERQELVERTTAEADAMWRAASAFPDGRPRKAIVLAKEGWNAGIAGLVASKLVERYYMPAIVLAWDETTGMCKGSARSIEGFDLFAALTACVDLMDHFGGHQAAAGMTLEAAKVEALGERLHGLAEERISEEDWQPKRRVDLKASIREATLAAIDGLSKLEPFGNGNPTPRVAILGAVAKESRTMGKEGKHLRVTFEQDGRTIEAVAFGMGEERVRLAEGVRYDLLGELNVNEWNGNRKVQMMLKDYRSDHLFVHDRRASGQSWTSAVDQLLAREGIAVGSNAADDSRTAGGEASFALLCATDEAYREAQERYGAHGVPIGLCADVSEPIEGMAGEIAATGEERQGSVRKCRHVALVGLPDDERGKAVLRRWLMSSPDLESATVLAFGESSVSSAPASSSEPGEFPERKHFAEIYSLCRTKVSWLDSPDGFLRESALNTGWPLATVRMMHDVFIELGFIAANGASRKFVANAPKRDLDQSARYRKARDGAAVEPAARGLSALSPEALKGWLEVCHASANR</sequence>
<keyword evidence="6" id="KW-0175">Coiled coil</keyword>
<feature type="domain" description="DHHA1" evidence="8">
    <location>
        <begin position="350"/>
        <end position="440"/>
    </location>
</feature>
<dbReference type="InterPro" id="IPR004610">
    <property type="entry name" value="RecJ"/>
</dbReference>
<dbReference type="InterPro" id="IPR051673">
    <property type="entry name" value="SSDNA_exonuclease_RecJ"/>
</dbReference>
<dbReference type="GO" id="GO:0004527">
    <property type="term" value="F:exonuclease activity"/>
    <property type="evidence" value="ECO:0007669"/>
    <property type="project" value="UniProtKB-KW"/>
</dbReference>
<keyword evidence="3" id="KW-0540">Nuclease</keyword>
<keyword evidence="5 11" id="KW-0269">Exonuclease</keyword>
<keyword evidence="12" id="KW-1185">Reference proteome</keyword>
<evidence type="ECO:0000256" key="5">
    <source>
        <dbReference type="ARBA" id="ARBA00022839"/>
    </source>
</evidence>
<evidence type="ECO:0000256" key="3">
    <source>
        <dbReference type="ARBA" id="ARBA00022722"/>
    </source>
</evidence>
<evidence type="ECO:0000313" key="12">
    <source>
        <dbReference type="Proteomes" id="UP001596105"/>
    </source>
</evidence>
<dbReference type="InterPro" id="IPR003156">
    <property type="entry name" value="DHHA1_dom"/>
</dbReference>
<dbReference type="InterPro" id="IPR001667">
    <property type="entry name" value="DDH_dom"/>
</dbReference>
<comment type="similarity">
    <text evidence="1">Belongs to the RecJ family.</text>
</comment>
<feature type="domain" description="Single-stranded-DNA-specific exonuclease RecJ C-terminal" evidence="9">
    <location>
        <begin position="722"/>
        <end position="811"/>
    </location>
</feature>
<feature type="domain" description="DDH" evidence="7">
    <location>
        <begin position="83"/>
        <end position="226"/>
    </location>
</feature>
<evidence type="ECO:0000259" key="9">
    <source>
        <dbReference type="Pfam" id="PF10141"/>
    </source>
</evidence>
<reference evidence="12" key="1">
    <citation type="journal article" date="2019" name="Int. J. Syst. Evol. Microbiol.">
        <title>The Global Catalogue of Microorganisms (GCM) 10K type strain sequencing project: providing services to taxonomists for standard genome sequencing and annotation.</title>
        <authorList>
            <consortium name="The Broad Institute Genomics Platform"/>
            <consortium name="The Broad Institute Genome Sequencing Center for Infectious Disease"/>
            <person name="Wu L."/>
            <person name="Ma J."/>
        </authorList>
    </citation>
    <scope>NUCLEOTIDE SEQUENCE [LARGE SCALE GENOMIC DNA]</scope>
    <source>
        <strain evidence="12">CCUG 57113</strain>
    </source>
</reference>
<gene>
    <name evidence="11" type="primary">recJ</name>
    <name evidence="11" type="ORF">ACFPPD_12150</name>
</gene>
<evidence type="ECO:0000259" key="10">
    <source>
        <dbReference type="Pfam" id="PF17768"/>
    </source>
</evidence>
<evidence type="ECO:0000313" key="11">
    <source>
        <dbReference type="EMBL" id="MFC5469475.1"/>
    </source>
</evidence>
<dbReference type="SUPFAM" id="SSF64182">
    <property type="entry name" value="DHH phosphoesterases"/>
    <property type="match status" value="1"/>
</dbReference>
<dbReference type="EMBL" id="JBHSMH010000036">
    <property type="protein sequence ID" value="MFC5469475.1"/>
    <property type="molecule type" value="Genomic_DNA"/>
</dbReference>
<evidence type="ECO:0000259" key="7">
    <source>
        <dbReference type="Pfam" id="PF01368"/>
    </source>
</evidence>
<dbReference type="NCBIfam" id="TIGR00644">
    <property type="entry name" value="recJ"/>
    <property type="match status" value="1"/>
</dbReference>
<dbReference type="Gene3D" id="3.90.1640.30">
    <property type="match status" value="1"/>
</dbReference>
<dbReference type="Proteomes" id="UP001596105">
    <property type="component" value="Unassembled WGS sequence"/>
</dbReference>
<dbReference type="Pfam" id="PF01368">
    <property type="entry name" value="DHH"/>
    <property type="match status" value="1"/>
</dbReference>
<evidence type="ECO:0000256" key="2">
    <source>
        <dbReference type="ARBA" id="ARBA00019841"/>
    </source>
</evidence>